<protein>
    <submittedName>
        <fullName evidence="1">Uncharacterized protein</fullName>
    </submittedName>
</protein>
<dbReference type="AlphaFoldDB" id="A0A0E9STT4"/>
<accession>A0A0E9STT4</accession>
<dbReference type="EMBL" id="GBXM01064517">
    <property type="protein sequence ID" value="JAH44060.1"/>
    <property type="molecule type" value="Transcribed_RNA"/>
</dbReference>
<evidence type="ECO:0000313" key="1">
    <source>
        <dbReference type="EMBL" id="JAH44060.1"/>
    </source>
</evidence>
<organism evidence="1">
    <name type="scientific">Anguilla anguilla</name>
    <name type="common">European freshwater eel</name>
    <name type="synonym">Muraena anguilla</name>
    <dbReference type="NCBI Taxonomy" id="7936"/>
    <lineage>
        <taxon>Eukaryota</taxon>
        <taxon>Metazoa</taxon>
        <taxon>Chordata</taxon>
        <taxon>Craniata</taxon>
        <taxon>Vertebrata</taxon>
        <taxon>Euteleostomi</taxon>
        <taxon>Actinopterygii</taxon>
        <taxon>Neopterygii</taxon>
        <taxon>Teleostei</taxon>
        <taxon>Anguilliformes</taxon>
        <taxon>Anguillidae</taxon>
        <taxon>Anguilla</taxon>
    </lineage>
</organism>
<reference evidence="1" key="1">
    <citation type="submission" date="2014-11" db="EMBL/GenBank/DDBJ databases">
        <authorList>
            <person name="Amaro Gonzalez C."/>
        </authorList>
    </citation>
    <scope>NUCLEOTIDE SEQUENCE</scope>
</reference>
<reference evidence="1" key="2">
    <citation type="journal article" date="2015" name="Fish Shellfish Immunol.">
        <title>Early steps in the European eel (Anguilla anguilla)-Vibrio vulnificus interaction in the gills: Role of the RtxA13 toxin.</title>
        <authorList>
            <person name="Callol A."/>
            <person name="Pajuelo D."/>
            <person name="Ebbesson L."/>
            <person name="Teles M."/>
            <person name="MacKenzie S."/>
            <person name="Amaro C."/>
        </authorList>
    </citation>
    <scope>NUCLEOTIDE SEQUENCE</scope>
</reference>
<sequence length="19" mass="2298">MDTTCKQLESVDRILDMIW</sequence>
<proteinExistence type="predicted"/>
<name>A0A0E9STT4_ANGAN</name>